<evidence type="ECO:0000313" key="2">
    <source>
        <dbReference type="EMBL" id="MCJ0766197.1"/>
    </source>
</evidence>
<comment type="caution">
    <text evidence="2">The sequence shown here is derived from an EMBL/GenBank/DDBJ whole genome shotgun (WGS) entry which is preliminary data.</text>
</comment>
<dbReference type="AlphaFoldDB" id="A0A9X1VZ91"/>
<dbReference type="Pfam" id="PF01381">
    <property type="entry name" value="HTH_3"/>
    <property type="match status" value="1"/>
</dbReference>
<dbReference type="EMBL" id="JALGBI010000004">
    <property type="protein sequence ID" value="MCJ0766197.1"/>
    <property type="molecule type" value="Genomic_DNA"/>
</dbReference>
<dbReference type="SUPFAM" id="SSF47413">
    <property type="entry name" value="lambda repressor-like DNA-binding domains"/>
    <property type="match status" value="1"/>
</dbReference>
<dbReference type="InterPro" id="IPR010982">
    <property type="entry name" value="Lambda_DNA-bd_dom_sf"/>
</dbReference>
<dbReference type="Proteomes" id="UP001139447">
    <property type="component" value="Unassembled WGS sequence"/>
</dbReference>
<evidence type="ECO:0000259" key="1">
    <source>
        <dbReference type="PROSITE" id="PS50943"/>
    </source>
</evidence>
<proteinExistence type="predicted"/>
<evidence type="ECO:0000313" key="3">
    <source>
        <dbReference type="Proteomes" id="UP001139447"/>
    </source>
</evidence>
<dbReference type="SMART" id="SM00530">
    <property type="entry name" value="HTH_XRE"/>
    <property type="match status" value="1"/>
</dbReference>
<name>A0A9X1VZ91_9BURK</name>
<feature type="domain" description="HTH cro/C1-type" evidence="1">
    <location>
        <begin position="21"/>
        <end position="79"/>
    </location>
</feature>
<dbReference type="InterPro" id="IPR001387">
    <property type="entry name" value="Cro/C1-type_HTH"/>
</dbReference>
<accession>A0A9X1VZ91</accession>
<dbReference type="CDD" id="cd00093">
    <property type="entry name" value="HTH_XRE"/>
    <property type="match status" value="1"/>
</dbReference>
<keyword evidence="3" id="KW-1185">Reference proteome</keyword>
<organism evidence="2 3">
    <name type="scientific">Variovorax terrae</name>
    <dbReference type="NCBI Taxonomy" id="2923278"/>
    <lineage>
        <taxon>Bacteria</taxon>
        <taxon>Pseudomonadati</taxon>
        <taxon>Pseudomonadota</taxon>
        <taxon>Betaproteobacteria</taxon>
        <taxon>Burkholderiales</taxon>
        <taxon>Comamonadaceae</taxon>
        <taxon>Variovorax</taxon>
    </lineage>
</organism>
<gene>
    <name evidence="2" type="ORF">MMF98_23565</name>
</gene>
<dbReference type="Gene3D" id="1.10.260.40">
    <property type="entry name" value="lambda repressor-like DNA-binding domains"/>
    <property type="match status" value="1"/>
</dbReference>
<reference evidence="2" key="1">
    <citation type="submission" date="2022-03" db="EMBL/GenBank/DDBJ databases">
        <authorList>
            <person name="Woo C.Y."/>
        </authorList>
    </citation>
    <scope>NUCLEOTIDE SEQUENCE</scope>
    <source>
        <strain evidence="2">CYS-02</strain>
    </source>
</reference>
<dbReference type="RefSeq" id="WP_243309794.1">
    <property type="nucleotide sequence ID" value="NZ_JALGBI010000004.1"/>
</dbReference>
<sequence length="115" mass="12805">MPRAKPDSPIDPALPLFARRLKAARLRSGISQENLGVEAGVDEFSASARINQYERGKHTPDVLTATNLAKVLDIPLAYFWAVGDDEADLIRLFHKLGIKQRKQVLLLLEELTEGK</sequence>
<dbReference type="GO" id="GO:0003677">
    <property type="term" value="F:DNA binding"/>
    <property type="evidence" value="ECO:0007669"/>
    <property type="project" value="InterPro"/>
</dbReference>
<protein>
    <submittedName>
        <fullName evidence="2">Helix-turn-helix domain-containing protein</fullName>
    </submittedName>
</protein>
<dbReference type="PROSITE" id="PS50943">
    <property type="entry name" value="HTH_CROC1"/>
    <property type="match status" value="1"/>
</dbReference>